<feature type="repeat" description="ANK" evidence="3">
    <location>
        <begin position="182"/>
        <end position="209"/>
    </location>
</feature>
<dbReference type="InterPro" id="IPR036770">
    <property type="entry name" value="Ankyrin_rpt-contain_sf"/>
</dbReference>
<keyword evidence="5" id="KW-1185">Reference proteome</keyword>
<dbReference type="Proteomes" id="UP001243989">
    <property type="component" value="Unassembled WGS sequence"/>
</dbReference>
<dbReference type="Gene3D" id="1.25.40.20">
    <property type="entry name" value="Ankyrin repeat-containing domain"/>
    <property type="match status" value="1"/>
</dbReference>
<dbReference type="GeneID" id="85481111"/>
<sequence>MRTVNMLEDSGIMSLELSAGKPAGPTINAFAEKFFRMAMLVIIELTGGSSPGSGMDLLYFDLPDSEFDLRLRRKSLVEAEKARMKKVVLWLLSLGQSPDIHIGGHWAPDPDTPLGIALSLNDPDLALQLLDAGADPAFSYTGFHKALGGKYGRFPDFDLDGKMAAVFKRLADSGLPLDEDHQGESALMLAVWRGSLTAADILIQSGANVLWSSYVTGHSLLSHTITPIKKASVLGYAAASWEEARAMELIKLLTEHAHSTCPSTPLSEFFELDVVMEASSKGHVLVLEYLHQIGYDITGAESNGFTALHVAASAGHY</sequence>
<dbReference type="Pfam" id="PF00023">
    <property type="entry name" value="Ank"/>
    <property type="match status" value="1"/>
</dbReference>
<dbReference type="RefSeq" id="XP_060441684.1">
    <property type="nucleotide sequence ID" value="XM_060596249.1"/>
</dbReference>
<proteinExistence type="predicted"/>
<dbReference type="InterPro" id="IPR050889">
    <property type="entry name" value="Dendritic_Spine_Reg/Scaffold"/>
</dbReference>
<dbReference type="AlphaFoldDB" id="A0AAI9ZLW4"/>
<gene>
    <name evidence="4" type="ORF">BDP81DRAFT_76063</name>
</gene>
<keyword evidence="2 3" id="KW-0040">ANK repeat</keyword>
<dbReference type="SUPFAM" id="SSF48403">
    <property type="entry name" value="Ankyrin repeat"/>
    <property type="match status" value="1"/>
</dbReference>
<evidence type="ECO:0000256" key="3">
    <source>
        <dbReference type="PROSITE-ProRule" id="PRU00023"/>
    </source>
</evidence>
<evidence type="ECO:0000313" key="5">
    <source>
        <dbReference type="Proteomes" id="UP001243989"/>
    </source>
</evidence>
<protein>
    <submittedName>
        <fullName evidence="4">Uncharacterized protein</fullName>
    </submittedName>
</protein>
<name>A0AAI9ZLW4_9PEZI</name>
<accession>A0AAI9ZLW4</accession>
<organism evidence="4 5">
    <name type="scientific">Colletotrichum phormii</name>
    <dbReference type="NCBI Taxonomy" id="359342"/>
    <lineage>
        <taxon>Eukaryota</taxon>
        <taxon>Fungi</taxon>
        <taxon>Dikarya</taxon>
        <taxon>Ascomycota</taxon>
        <taxon>Pezizomycotina</taxon>
        <taxon>Sordariomycetes</taxon>
        <taxon>Hypocreomycetidae</taxon>
        <taxon>Glomerellales</taxon>
        <taxon>Glomerellaceae</taxon>
        <taxon>Colletotrichum</taxon>
        <taxon>Colletotrichum acutatum species complex</taxon>
    </lineage>
</organism>
<evidence type="ECO:0000256" key="1">
    <source>
        <dbReference type="ARBA" id="ARBA00022737"/>
    </source>
</evidence>
<evidence type="ECO:0000313" key="4">
    <source>
        <dbReference type="EMBL" id="KAK1625689.1"/>
    </source>
</evidence>
<keyword evidence="1" id="KW-0677">Repeat</keyword>
<dbReference type="InterPro" id="IPR002110">
    <property type="entry name" value="Ankyrin_rpt"/>
</dbReference>
<dbReference type="PROSITE" id="PS50297">
    <property type="entry name" value="ANK_REP_REGION"/>
    <property type="match status" value="1"/>
</dbReference>
<comment type="caution">
    <text evidence="4">The sequence shown here is derived from an EMBL/GenBank/DDBJ whole genome shotgun (WGS) entry which is preliminary data.</text>
</comment>
<reference evidence="4" key="1">
    <citation type="submission" date="2021-06" db="EMBL/GenBank/DDBJ databases">
        <title>Comparative genomics, transcriptomics and evolutionary studies reveal genomic signatures of adaptation to plant cell wall in hemibiotrophic fungi.</title>
        <authorList>
            <consortium name="DOE Joint Genome Institute"/>
            <person name="Baroncelli R."/>
            <person name="Diaz J.F."/>
            <person name="Benocci T."/>
            <person name="Peng M."/>
            <person name="Battaglia E."/>
            <person name="Haridas S."/>
            <person name="Andreopoulos W."/>
            <person name="Labutti K."/>
            <person name="Pangilinan J."/>
            <person name="Floch G.L."/>
            <person name="Makela M.R."/>
            <person name="Henrissat B."/>
            <person name="Grigoriev I.V."/>
            <person name="Crouch J.A."/>
            <person name="De Vries R.P."/>
            <person name="Sukno S.A."/>
            <person name="Thon M.R."/>
        </authorList>
    </citation>
    <scope>NUCLEOTIDE SEQUENCE</scope>
    <source>
        <strain evidence="4">CBS 102054</strain>
    </source>
</reference>
<dbReference type="SMART" id="SM00248">
    <property type="entry name" value="ANK"/>
    <property type="match status" value="3"/>
</dbReference>
<evidence type="ECO:0000256" key="2">
    <source>
        <dbReference type="ARBA" id="ARBA00023043"/>
    </source>
</evidence>
<dbReference type="PANTHER" id="PTHR24166">
    <property type="entry name" value="ROLLING PEBBLES, ISOFORM B"/>
    <property type="match status" value="1"/>
</dbReference>
<dbReference type="PROSITE" id="PS50088">
    <property type="entry name" value="ANK_REPEAT"/>
    <property type="match status" value="1"/>
</dbReference>
<dbReference type="PANTHER" id="PTHR24166:SF52">
    <property type="entry name" value="ANKYRIN REPEAT DOMAIN-CONTAINING PROTEIN 65"/>
    <property type="match status" value="1"/>
</dbReference>
<dbReference type="EMBL" id="JAHMHQ010000019">
    <property type="protein sequence ID" value="KAK1625689.1"/>
    <property type="molecule type" value="Genomic_DNA"/>
</dbReference>
<dbReference type="Pfam" id="PF13637">
    <property type="entry name" value="Ank_4"/>
    <property type="match status" value="1"/>
</dbReference>